<organism evidence="5 6">
    <name type="scientific">Stutzerimonas stutzeri</name>
    <name type="common">Pseudomonas stutzeri</name>
    <dbReference type="NCBI Taxonomy" id="316"/>
    <lineage>
        <taxon>Bacteria</taxon>
        <taxon>Pseudomonadati</taxon>
        <taxon>Pseudomonadota</taxon>
        <taxon>Gammaproteobacteria</taxon>
        <taxon>Pseudomonadales</taxon>
        <taxon>Pseudomonadaceae</taxon>
        <taxon>Stutzerimonas</taxon>
    </lineage>
</organism>
<dbReference type="Pfam" id="PF12833">
    <property type="entry name" value="HTH_18"/>
    <property type="match status" value="1"/>
</dbReference>
<evidence type="ECO:0000313" key="5">
    <source>
        <dbReference type="EMBL" id="QGZ31419.1"/>
    </source>
</evidence>
<dbReference type="InterPro" id="IPR018060">
    <property type="entry name" value="HTH_AraC"/>
</dbReference>
<dbReference type="InterPro" id="IPR018062">
    <property type="entry name" value="HTH_AraC-typ_CS"/>
</dbReference>
<keyword evidence="3" id="KW-0804">Transcription</keyword>
<protein>
    <submittedName>
        <fullName evidence="5">Helix-turn-helix domain-containing protein</fullName>
    </submittedName>
</protein>
<feature type="domain" description="HTH araC/xylS-type" evidence="4">
    <location>
        <begin position="201"/>
        <end position="299"/>
    </location>
</feature>
<dbReference type="Proteomes" id="UP000438983">
    <property type="component" value="Chromosome"/>
</dbReference>
<keyword evidence="1" id="KW-0805">Transcription regulation</keyword>
<dbReference type="GO" id="GO:0003700">
    <property type="term" value="F:DNA-binding transcription factor activity"/>
    <property type="evidence" value="ECO:0007669"/>
    <property type="project" value="InterPro"/>
</dbReference>
<dbReference type="GO" id="GO:0009893">
    <property type="term" value="P:positive regulation of metabolic process"/>
    <property type="evidence" value="ECO:0007669"/>
    <property type="project" value="UniProtKB-ARBA"/>
</dbReference>
<dbReference type="InterPro" id="IPR009057">
    <property type="entry name" value="Homeodomain-like_sf"/>
</dbReference>
<name>A0A6I6LKM8_STUST</name>
<evidence type="ECO:0000256" key="3">
    <source>
        <dbReference type="ARBA" id="ARBA00023163"/>
    </source>
</evidence>
<dbReference type="AlphaFoldDB" id="A0A6I6LKM8"/>
<dbReference type="OrthoDB" id="34150at2"/>
<dbReference type="PROSITE" id="PS01124">
    <property type="entry name" value="HTH_ARAC_FAMILY_2"/>
    <property type="match status" value="1"/>
</dbReference>
<dbReference type="PANTHER" id="PTHR43436">
    <property type="entry name" value="ARAC-FAMILY TRANSCRIPTIONAL REGULATOR"/>
    <property type="match status" value="1"/>
</dbReference>
<proteinExistence type="predicted"/>
<dbReference type="RefSeq" id="WP_158188880.1">
    <property type="nucleotide sequence ID" value="NZ_CP046902.1"/>
</dbReference>
<dbReference type="PROSITE" id="PS00041">
    <property type="entry name" value="HTH_ARAC_FAMILY_1"/>
    <property type="match status" value="1"/>
</dbReference>
<keyword evidence="2" id="KW-0238">DNA-binding</keyword>
<dbReference type="Gene3D" id="1.10.10.60">
    <property type="entry name" value="Homeodomain-like"/>
    <property type="match status" value="2"/>
</dbReference>
<dbReference type="SUPFAM" id="SSF46689">
    <property type="entry name" value="Homeodomain-like"/>
    <property type="match status" value="2"/>
</dbReference>
<sequence length="304" mass="34177">MNVPNDCLEIDRRLASLVELMLRHTPGNGLFASAIGALHLIRSDTTTDLVHMLHQPGLCVMVQGRKEVRLWDECYTYDPLNYLVVSVTLPLSGQVIEASVEKPYLCLRLDINPSEVAQLIADISPSAVPDGTPGRGLFLDRVDVSLLDAMHRLARLLDTPADIGALAPLALREIHYRLLRGEQGGRLYQMAISDTQTHRVTRAIEWLNHHFAEPLCVDDLARLVNLGTSTFHHRFKAVTAMSPLQYQKQLRLQEARRLLFDEGLDVSSACYRVGYESPSQFSREYSRQFGFAPSRDLARMRSTA</sequence>
<dbReference type="GO" id="GO:0043565">
    <property type="term" value="F:sequence-specific DNA binding"/>
    <property type="evidence" value="ECO:0007669"/>
    <property type="project" value="InterPro"/>
</dbReference>
<evidence type="ECO:0000313" key="6">
    <source>
        <dbReference type="Proteomes" id="UP000438983"/>
    </source>
</evidence>
<evidence type="ECO:0000256" key="2">
    <source>
        <dbReference type="ARBA" id="ARBA00023125"/>
    </source>
</evidence>
<dbReference type="InterPro" id="IPR009594">
    <property type="entry name" value="Tscrpt_reg_HTH_AraC_N"/>
</dbReference>
<dbReference type="EMBL" id="CP046902">
    <property type="protein sequence ID" value="QGZ31419.1"/>
    <property type="molecule type" value="Genomic_DNA"/>
</dbReference>
<evidence type="ECO:0000259" key="4">
    <source>
        <dbReference type="PROSITE" id="PS01124"/>
    </source>
</evidence>
<dbReference type="SMART" id="SM00342">
    <property type="entry name" value="HTH_ARAC"/>
    <property type="match status" value="1"/>
</dbReference>
<evidence type="ECO:0000256" key="1">
    <source>
        <dbReference type="ARBA" id="ARBA00023015"/>
    </source>
</evidence>
<dbReference type="Pfam" id="PF06719">
    <property type="entry name" value="AraC_N"/>
    <property type="match status" value="1"/>
</dbReference>
<dbReference type="PANTHER" id="PTHR43436:SF1">
    <property type="entry name" value="TRANSCRIPTIONAL REGULATORY PROTEIN"/>
    <property type="match status" value="1"/>
</dbReference>
<accession>A0A6I6LKM8</accession>
<reference evidence="5 6" key="1">
    <citation type="submission" date="2019-12" db="EMBL/GenBank/DDBJ databases">
        <title>Complete genome sequence of Pseudomonas stutzeri.</title>
        <authorList>
            <person name="Lim S.R."/>
            <person name="Kim J.H."/>
        </authorList>
    </citation>
    <scope>NUCLEOTIDE SEQUENCE [LARGE SCALE GENOMIC DNA]</scope>
    <source>
        <strain evidence="5 6">PM101005</strain>
    </source>
</reference>
<gene>
    <name evidence="5" type="ORF">GQA94_15600</name>
</gene>